<proteinExistence type="predicted"/>
<name>A0A917I5W1_9HYPH</name>
<keyword evidence="2" id="KW-1185">Reference proteome</keyword>
<evidence type="ECO:0000313" key="1">
    <source>
        <dbReference type="EMBL" id="GGH14541.1"/>
    </source>
</evidence>
<dbReference type="RefSeq" id="WP_188516933.1">
    <property type="nucleotide sequence ID" value="NZ_BMES01000001.1"/>
</dbReference>
<reference evidence="1" key="2">
    <citation type="submission" date="2020-09" db="EMBL/GenBank/DDBJ databases">
        <authorList>
            <person name="Sun Q."/>
            <person name="Zhou Y."/>
        </authorList>
    </citation>
    <scope>NUCLEOTIDE SEQUENCE</scope>
    <source>
        <strain evidence="1">CGMCC 1.12214</strain>
    </source>
</reference>
<gene>
    <name evidence="1" type="ORF">GCM10007036_13930</name>
</gene>
<comment type="caution">
    <text evidence="1">The sequence shown here is derived from an EMBL/GenBank/DDBJ whole genome shotgun (WGS) entry which is preliminary data.</text>
</comment>
<accession>A0A917I5W1</accession>
<dbReference type="AlphaFoldDB" id="A0A917I5W1"/>
<sequence>MSFQPLDIRQPLKKAQTNLRASLGRRPLDGVRFAPVSRGSRRVLLRISPSTADLLGLRTGSRVRVHAGRGLDFGKLLLVSTESVADLEVKCWGASKDLLLNLPCDTLDIVAPAVTVRAEYEITEAGLVVIIPAELRQGGRVAA</sequence>
<protein>
    <submittedName>
        <fullName evidence="1">Uncharacterized protein</fullName>
    </submittedName>
</protein>
<reference evidence="1" key="1">
    <citation type="journal article" date="2014" name="Int. J. Syst. Evol. Microbiol.">
        <title>Complete genome sequence of Corynebacterium casei LMG S-19264T (=DSM 44701T), isolated from a smear-ripened cheese.</title>
        <authorList>
            <consortium name="US DOE Joint Genome Institute (JGI-PGF)"/>
            <person name="Walter F."/>
            <person name="Albersmeier A."/>
            <person name="Kalinowski J."/>
            <person name="Ruckert C."/>
        </authorList>
    </citation>
    <scope>NUCLEOTIDE SEQUENCE</scope>
    <source>
        <strain evidence="1">CGMCC 1.12214</strain>
    </source>
</reference>
<organism evidence="1 2">
    <name type="scientific">Alsobacter metallidurans</name>
    <dbReference type="NCBI Taxonomy" id="340221"/>
    <lineage>
        <taxon>Bacteria</taxon>
        <taxon>Pseudomonadati</taxon>
        <taxon>Pseudomonadota</taxon>
        <taxon>Alphaproteobacteria</taxon>
        <taxon>Hyphomicrobiales</taxon>
        <taxon>Alsobacteraceae</taxon>
        <taxon>Alsobacter</taxon>
    </lineage>
</organism>
<evidence type="ECO:0000313" key="2">
    <source>
        <dbReference type="Proteomes" id="UP000603912"/>
    </source>
</evidence>
<dbReference type="Proteomes" id="UP000603912">
    <property type="component" value="Unassembled WGS sequence"/>
</dbReference>
<dbReference type="EMBL" id="BMES01000001">
    <property type="protein sequence ID" value="GGH14541.1"/>
    <property type="molecule type" value="Genomic_DNA"/>
</dbReference>